<name>A0A6M9PUD9_9BURK</name>
<evidence type="ECO:0000313" key="6">
    <source>
        <dbReference type="Proteomes" id="UP000503312"/>
    </source>
</evidence>
<dbReference type="PANTHER" id="PTHR30258:SF2">
    <property type="entry name" value="COMG OPERON PROTEIN 1"/>
    <property type="match status" value="1"/>
</dbReference>
<dbReference type="CDD" id="cd01129">
    <property type="entry name" value="PulE-GspE-like"/>
    <property type="match status" value="1"/>
</dbReference>
<dbReference type="Gene3D" id="3.30.450.90">
    <property type="match status" value="1"/>
</dbReference>
<organism evidence="5 6">
    <name type="scientific">Polynucleobacter tropicus</name>
    <dbReference type="NCBI Taxonomy" id="1743174"/>
    <lineage>
        <taxon>Bacteria</taxon>
        <taxon>Pseudomonadati</taxon>
        <taxon>Pseudomonadota</taxon>
        <taxon>Betaproteobacteria</taxon>
        <taxon>Burkholderiales</taxon>
        <taxon>Burkholderiaceae</taxon>
        <taxon>Polynucleobacter</taxon>
    </lineage>
</organism>
<dbReference type="AlphaFoldDB" id="A0A6M9PUD9"/>
<accession>A0A6M9PUD9</accession>
<dbReference type="GO" id="GO:0005886">
    <property type="term" value="C:plasma membrane"/>
    <property type="evidence" value="ECO:0007669"/>
    <property type="project" value="TreeGrafter"/>
</dbReference>
<dbReference type="GO" id="GO:0005524">
    <property type="term" value="F:ATP binding"/>
    <property type="evidence" value="ECO:0007669"/>
    <property type="project" value="UniProtKB-KW"/>
</dbReference>
<dbReference type="SMART" id="SM00382">
    <property type="entry name" value="AAA"/>
    <property type="match status" value="1"/>
</dbReference>
<evidence type="ECO:0000256" key="1">
    <source>
        <dbReference type="ARBA" id="ARBA00006611"/>
    </source>
</evidence>
<evidence type="ECO:0000256" key="3">
    <source>
        <dbReference type="ARBA" id="ARBA00022840"/>
    </source>
</evidence>
<sequence>MIGIHDESLIIRTWQEIAENALYARASDIHIEARSLSSLIRIRVDGLLQTQYEYPIEFHERLITRIKILARLDIAEKRIPQDGRLCIGLDFSNPEIDCRVSLLPTLYGEKAVIRILQSQIEELDLERIGLLPEQLDLLQTAIAQPNGLILVTGPTGSGKTRTLYSCLNKLNQTHRNLCSIEDPIEIRLPGVNQVAYHPRAGLEFSTIIKALLRQDPDVIMIGEIRDGATASLAIQAAQTGHLVLSTLHTRDARSAIPRLQSLGVDKELLASCLLCVSSQRLVRTCCTCCRQSKVNKESNQAIELCNACNGLGYLGRLGVHEVLNVKQVLNPALAYISMSEAGAQHIHAGLIDQASLSAEINPWH</sequence>
<reference evidence="5 6" key="1">
    <citation type="submission" date="2018-04" db="EMBL/GenBank/DDBJ databases">
        <title>Polynucleobacter sp. UH21B genome.</title>
        <authorList>
            <person name="Hahn M.W."/>
        </authorList>
    </citation>
    <scope>NUCLEOTIDE SEQUENCE [LARGE SCALE GENOMIC DNA]</scope>
    <source>
        <strain evidence="5 6">MWH-UH21B</strain>
    </source>
</reference>
<keyword evidence="6" id="KW-1185">Reference proteome</keyword>
<feature type="domain" description="Bacterial type II secretion system protein E" evidence="4">
    <location>
        <begin position="212"/>
        <end position="226"/>
    </location>
</feature>
<evidence type="ECO:0000313" key="5">
    <source>
        <dbReference type="EMBL" id="QKM63921.1"/>
    </source>
</evidence>
<keyword evidence="2" id="KW-0547">Nucleotide-binding</keyword>
<dbReference type="GO" id="GO:0016887">
    <property type="term" value="F:ATP hydrolysis activity"/>
    <property type="evidence" value="ECO:0007669"/>
    <property type="project" value="TreeGrafter"/>
</dbReference>
<protein>
    <submittedName>
        <fullName evidence="5">Type II/IV secretion system protein</fullName>
    </submittedName>
</protein>
<dbReference type="RefSeq" id="WP_173954965.1">
    <property type="nucleotide sequence ID" value="NZ_CP028942.1"/>
</dbReference>
<dbReference type="InterPro" id="IPR003593">
    <property type="entry name" value="AAA+_ATPase"/>
</dbReference>
<proteinExistence type="inferred from homology"/>
<dbReference type="PROSITE" id="PS00662">
    <property type="entry name" value="T2SP_E"/>
    <property type="match status" value="1"/>
</dbReference>
<dbReference type="KEGG" id="ptrp:DCO17_00965"/>
<dbReference type="PANTHER" id="PTHR30258">
    <property type="entry name" value="TYPE II SECRETION SYSTEM PROTEIN GSPE-RELATED"/>
    <property type="match status" value="1"/>
</dbReference>
<dbReference type="InterPro" id="IPR001482">
    <property type="entry name" value="T2SS/T4SS_dom"/>
</dbReference>
<dbReference type="Proteomes" id="UP000503312">
    <property type="component" value="Chromosome"/>
</dbReference>
<dbReference type="Gene3D" id="3.40.50.300">
    <property type="entry name" value="P-loop containing nucleotide triphosphate hydrolases"/>
    <property type="match status" value="1"/>
</dbReference>
<dbReference type="SUPFAM" id="SSF52540">
    <property type="entry name" value="P-loop containing nucleoside triphosphate hydrolases"/>
    <property type="match status" value="1"/>
</dbReference>
<dbReference type="EMBL" id="CP028942">
    <property type="protein sequence ID" value="QKM63921.1"/>
    <property type="molecule type" value="Genomic_DNA"/>
</dbReference>
<evidence type="ECO:0000256" key="2">
    <source>
        <dbReference type="ARBA" id="ARBA00022741"/>
    </source>
</evidence>
<dbReference type="Pfam" id="PF00437">
    <property type="entry name" value="T2SSE"/>
    <property type="match status" value="1"/>
</dbReference>
<dbReference type="InterPro" id="IPR027417">
    <property type="entry name" value="P-loop_NTPase"/>
</dbReference>
<keyword evidence="3" id="KW-0067">ATP-binding</keyword>
<evidence type="ECO:0000259" key="4">
    <source>
        <dbReference type="PROSITE" id="PS00662"/>
    </source>
</evidence>
<comment type="similarity">
    <text evidence="1">Belongs to the GSP E family.</text>
</comment>
<gene>
    <name evidence="5" type="ORF">DCO17_00965</name>
</gene>